<feature type="transmembrane region" description="Helical" evidence="2">
    <location>
        <begin position="16"/>
        <end position="36"/>
    </location>
</feature>
<feature type="compositionally biased region" description="Polar residues" evidence="1">
    <location>
        <begin position="95"/>
        <end position="110"/>
    </location>
</feature>
<name>A0A1G2F830_9BACT</name>
<gene>
    <name evidence="3" type="ORF">A2174_01730</name>
</gene>
<keyword evidence="2" id="KW-0472">Membrane</keyword>
<dbReference type="AlphaFoldDB" id="A0A1G2F830"/>
<accession>A0A1G2F830</accession>
<proteinExistence type="predicted"/>
<feature type="region of interest" description="Disordered" evidence="1">
    <location>
        <begin position="95"/>
        <end position="131"/>
    </location>
</feature>
<keyword evidence="2" id="KW-0812">Transmembrane</keyword>
<evidence type="ECO:0000256" key="2">
    <source>
        <dbReference type="SAM" id="Phobius"/>
    </source>
</evidence>
<comment type="caution">
    <text evidence="3">The sequence shown here is derived from an EMBL/GenBank/DDBJ whole genome shotgun (WGS) entry which is preliminary data.</text>
</comment>
<dbReference type="EMBL" id="MHMV01000031">
    <property type="protein sequence ID" value="OGZ34216.1"/>
    <property type="molecule type" value="Genomic_DNA"/>
</dbReference>
<sequence length="131" mass="15025">MKIIEKLQNKPRHIRVVIMWLAVSVSMAFLIFIWVWSFDAETKKEVVQKNIIQDQPTSEFKNQVNQIPTLWQSLKAGIGNLFESEYIQENRNSINSVQSEISPSTPSRQNFGVEGTPPDENQEKVPTAKLP</sequence>
<keyword evidence="2" id="KW-1133">Transmembrane helix</keyword>
<organism evidence="3 4">
    <name type="scientific">Candidatus Portnoybacteria bacterium RBG_13_41_18</name>
    <dbReference type="NCBI Taxonomy" id="1801991"/>
    <lineage>
        <taxon>Bacteria</taxon>
        <taxon>Candidatus Portnoyibacteriota</taxon>
    </lineage>
</organism>
<evidence type="ECO:0000313" key="4">
    <source>
        <dbReference type="Proteomes" id="UP000177725"/>
    </source>
</evidence>
<evidence type="ECO:0000256" key="1">
    <source>
        <dbReference type="SAM" id="MobiDB-lite"/>
    </source>
</evidence>
<reference evidence="3 4" key="1">
    <citation type="journal article" date="2016" name="Nat. Commun.">
        <title>Thousands of microbial genomes shed light on interconnected biogeochemical processes in an aquifer system.</title>
        <authorList>
            <person name="Anantharaman K."/>
            <person name="Brown C.T."/>
            <person name="Hug L.A."/>
            <person name="Sharon I."/>
            <person name="Castelle C.J."/>
            <person name="Probst A.J."/>
            <person name="Thomas B.C."/>
            <person name="Singh A."/>
            <person name="Wilkins M.J."/>
            <person name="Karaoz U."/>
            <person name="Brodie E.L."/>
            <person name="Williams K.H."/>
            <person name="Hubbard S.S."/>
            <person name="Banfield J.F."/>
        </authorList>
    </citation>
    <scope>NUCLEOTIDE SEQUENCE [LARGE SCALE GENOMIC DNA]</scope>
</reference>
<dbReference type="Proteomes" id="UP000177725">
    <property type="component" value="Unassembled WGS sequence"/>
</dbReference>
<evidence type="ECO:0000313" key="3">
    <source>
        <dbReference type="EMBL" id="OGZ34216.1"/>
    </source>
</evidence>
<protein>
    <submittedName>
        <fullName evidence="3">Uncharacterized protein</fullName>
    </submittedName>
</protein>